<protein>
    <submittedName>
        <fullName evidence="1">DUF3277 family protein</fullName>
    </submittedName>
</protein>
<comment type="caution">
    <text evidence="1">The sequence shown here is derived from an EMBL/GenBank/DDBJ whole genome shotgun (WGS) entry which is preliminary data.</text>
</comment>
<dbReference type="Pfam" id="PF11681">
    <property type="entry name" value="Phage_Tube_PhiTE"/>
    <property type="match status" value="1"/>
</dbReference>
<organism evidence="1 2">
    <name type="scientific">Candidatus Dojkabacteria bacterium</name>
    <dbReference type="NCBI Taxonomy" id="2099670"/>
    <lineage>
        <taxon>Bacteria</taxon>
        <taxon>Candidatus Dojkabacteria</taxon>
    </lineage>
</organism>
<sequence length="142" mass="15606">MAHAFDQYDPEDYSVIFNGIPLEGFAEDDCIDIEFDSEGYQDQVGADGRVVRYKSNDQRASITFSLMATSPSNKLLSAMYNADIKAPNGLGVGPVLIRDTRGVTVFAGTQAWIQKMPKSTLGQKLGNREWKIRVAKLEAVVG</sequence>
<dbReference type="NCBIfam" id="NF047581">
    <property type="entry name" value="gp105_phage_fam"/>
    <property type="match status" value="1"/>
</dbReference>
<dbReference type="Proteomes" id="UP000321026">
    <property type="component" value="Unassembled WGS sequence"/>
</dbReference>
<evidence type="ECO:0000313" key="2">
    <source>
        <dbReference type="Proteomes" id="UP000321026"/>
    </source>
</evidence>
<reference evidence="1 2" key="1">
    <citation type="submission" date="2018-09" db="EMBL/GenBank/DDBJ databases">
        <title>Metagenome Assembled Genomes from an Advanced Water Purification Facility.</title>
        <authorList>
            <person name="Stamps B.W."/>
            <person name="Spear J.R."/>
        </authorList>
    </citation>
    <scope>NUCLEOTIDE SEQUENCE [LARGE SCALE GENOMIC DNA]</scope>
    <source>
        <strain evidence="1">Bin_63_2</strain>
    </source>
</reference>
<evidence type="ECO:0000313" key="1">
    <source>
        <dbReference type="EMBL" id="TXG75871.1"/>
    </source>
</evidence>
<gene>
    <name evidence="1" type="ORF">E6Q11_06190</name>
</gene>
<dbReference type="AlphaFoldDB" id="A0A5C7J2X3"/>
<name>A0A5C7J2X3_9BACT</name>
<dbReference type="InterPro" id="IPR021695">
    <property type="entry name" value="Phage_KPP10_Orf10"/>
</dbReference>
<accession>A0A5C7J2X3</accession>
<dbReference type="EMBL" id="SSDS01000097">
    <property type="protein sequence ID" value="TXG75871.1"/>
    <property type="molecule type" value="Genomic_DNA"/>
</dbReference>
<proteinExistence type="predicted"/>